<dbReference type="EMBL" id="SMLL01000004">
    <property type="protein sequence ID" value="TFY99494.1"/>
    <property type="molecule type" value="Genomic_DNA"/>
</dbReference>
<proteinExistence type="predicted"/>
<feature type="transmembrane region" description="Helical" evidence="1">
    <location>
        <begin position="43"/>
        <end position="60"/>
    </location>
</feature>
<dbReference type="Proteomes" id="UP000297564">
    <property type="component" value="Unassembled WGS sequence"/>
</dbReference>
<name>A0A4Z0BN56_9BURK</name>
<dbReference type="GO" id="GO:0003677">
    <property type="term" value="F:DNA binding"/>
    <property type="evidence" value="ECO:0007669"/>
    <property type="project" value="InterPro"/>
</dbReference>
<accession>A0A4Z0BN56</accession>
<dbReference type="Gene3D" id="3.40.1350.10">
    <property type="match status" value="1"/>
</dbReference>
<gene>
    <name evidence="3" type="ORF">EZ242_10060</name>
</gene>
<feature type="transmembrane region" description="Helical" evidence="1">
    <location>
        <begin position="20"/>
        <end position="37"/>
    </location>
</feature>
<dbReference type="OrthoDB" id="8776507at2"/>
<keyword evidence="1" id="KW-0472">Membrane</keyword>
<dbReference type="PANTHER" id="PTHR30015">
    <property type="entry name" value="MRR RESTRICTION SYSTEM PROTEIN"/>
    <property type="match status" value="1"/>
</dbReference>
<keyword evidence="3" id="KW-0540">Nuclease</keyword>
<dbReference type="InterPro" id="IPR007560">
    <property type="entry name" value="Restrct_endonuc_IV_Mrr"/>
</dbReference>
<keyword evidence="4" id="KW-1185">Reference proteome</keyword>
<sequence length="192" mass="20712">MKFRMAPNSLFAVLLRSPWWISIGLALVLLAISQALLPEQLRLVGAAGALPFVGLGLVALQRQWRLPSARQVDALAQRLSAMGWTEFSALLARGFERQGWSVEPAAGGVDLLLQRPGRKALVSAKRWKAARHGEDMLQALVKAMRERDASGGVYVALGELSPQAGSLAKRHSVQVLHAPELAQLLRGLPGSS</sequence>
<dbReference type="GO" id="GO:0015666">
    <property type="term" value="F:restriction endodeoxyribonuclease activity"/>
    <property type="evidence" value="ECO:0007669"/>
    <property type="project" value="TreeGrafter"/>
</dbReference>
<evidence type="ECO:0000256" key="1">
    <source>
        <dbReference type="SAM" id="Phobius"/>
    </source>
</evidence>
<dbReference type="GO" id="GO:0009307">
    <property type="term" value="P:DNA restriction-modification system"/>
    <property type="evidence" value="ECO:0007669"/>
    <property type="project" value="InterPro"/>
</dbReference>
<evidence type="ECO:0000313" key="4">
    <source>
        <dbReference type="Proteomes" id="UP000297564"/>
    </source>
</evidence>
<dbReference type="SUPFAM" id="SSF52980">
    <property type="entry name" value="Restriction endonuclease-like"/>
    <property type="match status" value="1"/>
</dbReference>
<protein>
    <submittedName>
        <fullName evidence="3">Restriction endonuclease</fullName>
    </submittedName>
</protein>
<dbReference type="AlphaFoldDB" id="A0A4Z0BN56"/>
<organism evidence="3 4">
    <name type="scientific">Ramlibacter rhizophilus</name>
    <dbReference type="NCBI Taxonomy" id="1781167"/>
    <lineage>
        <taxon>Bacteria</taxon>
        <taxon>Pseudomonadati</taxon>
        <taxon>Pseudomonadota</taxon>
        <taxon>Betaproteobacteria</taxon>
        <taxon>Burkholderiales</taxon>
        <taxon>Comamonadaceae</taxon>
        <taxon>Ramlibacter</taxon>
    </lineage>
</organism>
<keyword evidence="1" id="KW-1133">Transmembrane helix</keyword>
<keyword evidence="3" id="KW-0255">Endonuclease</keyword>
<dbReference type="RefSeq" id="WP_135285037.1">
    <property type="nucleotide sequence ID" value="NZ_SMLL01000004.1"/>
</dbReference>
<feature type="domain" description="Restriction endonuclease type IV Mrr" evidence="2">
    <location>
        <begin position="80"/>
        <end position="185"/>
    </location>
</feature>
<comment type="caution">
    <text evidence="3">The sequence shown here is derived from an EMBL/GenBank/DDBJ whole genome shotgun (WGS) entry which is preliminary data.</text>
</comment>
<dbReference type="Pfam" id="PF04471">
    <property type="entry name" value="Mrr_cat"/>
    <property type="match status" value="1"/>
</dbReference>
<reference evidence="3 4" key="1">
    <citation type="submission" date="2019-03" db="EMBL/GenBank/DDBJ databases">
        <title>Ramlibacter rhizophilus CCTCC AB2015357, whole genome shotgun sequence.</title>
        <authorList>
            <person name="Zhang X."/>
            <person name="Feng G."/>
            <person name="Zhu H."/>
        </authorList>
    </citation>
    <scope>NUCLEOTIDE SEQUENCE [LARGE SCALE GENOMIC DNA]</scope>
    <source>
        <strain evidence="3 4">CCTCC AB2015357</strain>
    </source>
</reference>
<dbReference type="InterPro" id="IPR052906">
    <property type="entry name" value="Type_IV_Methyl-Rstrct_Enzyme"/>
</dbReference>
<evidence type="ECO:0000259" key="2">
    <source>
        <dbReference type="Pfam" id="PF04471"/>
    </source>
</evidence>
<dbReference type="PANTHER" id="PTHR30015:SF7">
    <property type="entry name" value="TYPE IV METHYL-DIRECTED RESTRICTION ENZYME ECOKMRR"/>
    <property type="match status" value="1"/>
</dbReference>
<keyword evidence="3" id="KW-0378">Hydrolase</keyword>
<evidence type="ECO:0000313" key="3">
    <source>
        <dbReference type="EMBL" id="TFY99494.1"/>
    </source>
</evidence>
<dbReference type="InterPro" id="IPR011335">
    <property type="entry name" value="Restrct_endonuc-II-like"/>
</dbReference>
<dbReference type="InterPro" id="IPR011856">
    <property type="entry name" value="tRNA_endonuc-like_dom_sf"/>
</dbReference>
<keyword evidence="1" id="KW-0812">Transmembrane</keyword>